<keyword evidence="2" id="KW-0285">Flavoprotein</keyword>
<organism evidence="7 8">
    <name type="scientific">Microlunatus parietis</name>
    <dbReference type="NCBI Taxonomy" id="682979"/>
    <lineage>
        <taxon>Bacteria</taxon>
        <taxon>Bacillati</taxon>
        <taxon>Actinomycetota</taxon>
        <taxon>Actinomycetes</taxon>
        <taxon>Propionibacteriales</taxon>
        <taxon>Propionibacteriaceae</taxon>
        <taxon>Microlunatus</taxon>
    </lineage>
</organism>
<keyword evidence="8" id="KW-1185">Reference proteome</keyword>
<evidence type="ECO:0000256" key="2">
    <source>
        <dbReference type="ARBA" id="ARBA00022630"/>
    </source>
</evidence>
<comment type="caution">
    <text evidence="7">The sequence shown here is derived from an EMBL/GenBank/DDBJ whole genome shotgun (WGS) entry which is preliminary data.</text>
</comment>
<dbReference type="Gene3D" id="3.30.390.30">
    <property type="match status" value="1"/>
</dbReference>
<keyword evidence="3" id="KW-0274">FAD</keyword>
<dbReference type="InterPro" id="IPR023753">
    <property type="entry name" value="FAD/NAD-binding_dom"/>
</dbReference>
<dbReference type="EMBL" id="JACCBU010000001">
    <property type="protein sequence ID" value="NYE71787.1"/>
    <property type="molecule type" value="Genomic_DNA"/>
</dbReference>
<evidence type="ECO:0000313" key="8">
    <source>
        <dbReference type="Proteomes" id="UP000569914"/>
    </source>
</evidence>
<evidence type="ECO:0000256" key="3">
    <source>
        <dbReference type="ARBA" id="ARBA00022827"/>
    </source>
</evidence>
<dbReference type="RefSeq" id="WP_179752172.1">
    <property type="nucleotide sequence ID" value="NZ_JACCBU010000001.1"/>
</dbReference>
<dbReference type="Pfam" id="PF14759">
    <property type="entry name" value="Reductase_C"/>
    <property type="match status" value="1"/>
</dbReference>
<dbReference type="Gene3D" id="3.50.50.60">
    <property type="entry name" value="FAD/NAD(P)-binding domain"/>
    <property type="match status" value="2"/>
</dbReference>
<dbReference type="AlphaFoldDB" id="A0A7Y9I7V0"/>
<dbReference type="Proteomes" id="UP000569914">
    <property type="component" value="Unassembled WGS sequence"/>
</dbReference>
<dbReference type="InterPro" id="IPR016156">
    <property type="entry name" value="FAD/NAD-linked_Rdtase_dimer_sf"/>
</dbReference>
<dbReference type="InterPro" id="IPR050446">
    <property type="entry name" value="FAD-oxidoreductase/Apoptosis"/>
</dbReference>
<evidence type="ECO:0000259" key="6">
    <source>
        <dbReference type="Pfam" id="PF14759"/>
    </source>
</evidence>
<evidence type="ECO:0000259" key="5">
    <source>
        <dbReference type="Pfam" id="PF07992"/>
    </source>
</evidence>
<dbReference type="PANTHER" id="PTHR43557:SF2">
    <property type="entry name" value="RIESKE DOMAIN-CONTAINING PROTEIN-RELATED"/>
    <property type="match status" value="1"/>
</dbReference>
<sequence>MANSTESIVIIGASLAGGAAAVALRDGGYQGEITLLGTETHRPYERPPLSKALLLGDADEPDWVGEDGFFDSAVTWLPGTTATAIDTDRHIVVAGAAEYPYQKLIIATGSTPRRLDLPGGDLAGVLTLRTLDDALALRERFAAGGPIAVIGAGWIGCEVAAAARKHGAAVTMIAPEEQPLVRVLGEQVGAVFGDLHREHGVELRLGASVQGFEGDGSISGVRLGDGTVVPAQTVVLGVGAVPNVALAEAAGLDLADGGIAVDPTLRTSEFDVYAIGDIAAHDHPRYPGRVRVEHWANAKDQGAHVAANVLGAEKPYQASPYFFTDQYDLGCEYRGLADPDHDRLVVRGDLAGREFIAFWVRDGVVTAAMNVNDWDHGDALGALVDSGRQVTDDELINGELG</sequence>
<keyword evidence="4" id="KW-0560">Oxidoreductase</keyword>
<dbReference type="InterPro" id="IPR036188">
    <property type="entry name" value="FAD/NAD-bd_sf"/>
</dbReference>
<dbReference type="PRINTS" id="PR00368">
    <property type="entry name" value="FADPNR"/>
</dbReference>
<dbReference type="SUPFAM" id="SSF55424">
    <property type="entry name" value="FAD/NAD-linked reductases, dimerisation (C-terminal) domain"/>
    <property type="match status" value="1"/>
</dbReference>
<accession>A0A7Y9I7V0</accession>
<dbReference type="PRINTS" id="PR00411">
    <property type="entry name" value="PNDRDTASEI"/>
</dbReference>
<name>A0A7Y9I7V0_9ACTN</name>
<gene>
    <name evidence="7" type="ORF">BKA15_003116</name>
</gene>
<dbReference type="GO" id="GO:0005737">
    <property type="term" value="C:cytoplasm"/>
    <property type="evidence" value="ECO:0007669"/>
    <property type="project" value="TreeGrafter"/>
</dbReference>
<dbReference type="SUPFAM" id="SSF51905">
    <property type="entry name" value="FAD/NAD(P)-binding domain"/>
    <property type="match status" value="1"/>
</dbReference>
<protein>
    <submittedName>
        <fullName evidence="7">NADPH-dependent 2,4-dienoyl-CoA reductase/sulfur reductase-like enzyme</fullName>
    </submittedName>
</protein>
<reference evidence="7 8" key="1">
    <citation type="submission" date="2020-07" db="EMBL/GenBank/DDBJ databases">
        <title>Sequencing the genomes of 1000 actinobacteria strains.</title>
        <authorList>
            <person name="Klenk H.-P."/>
        </authorList>
    </citation>
    <scope>NUCLEOTIDE SEQUENCE [LARGE SCALE GENOMIC DNA]</scope>
    <source>
        <strain evidence="7 8">DSM 22083</strain>
    </source>
</reference>
<dbReference type="Pfam" id="PF07992">
    <property type="entry name" value="Pyr_redox_2"/>
    <property type="match status" value="1"/>
</dbReference>
<comment type="cofactor">
    <cofactor evidence="1">
        <name>FAD</name>
        <dbReference type="ChEBI" id="CHEBI:57692"/>
    </cofactor>
</comment>
<feature type="domain" description="FAD/NAD(P)-binding" evidence="5">
    <location>
        <begin position="7"/>
        <end position="302"/>
    </location>
</feature>
<dbReference type="PANTHER" id="PTHR43557">
    <property type="entry name" value="APOPTOSIS-INDUCING FACTOR 1"/>
    <property type="match status" value="1"/>
</dbReference>
<evidence type="ECO:0000256" key="4">
    <source>
        <dbReference type="ARBA" id="ARBA00023002"/>
    </source>
</evidence>
<proteinExistence type="predicted"/>
<evidence type="ECO:0000256" key="1">
    <source>
        <dbReference type="ARBA" id="ARBA00001974"/>
    </source>
</evidence>
<evidence type="ECO:0000313" key="7">
    <source>
        <dbReference type="EMBL" id="NYE71787.1"/>
    </source>
</evidence>
<dbReference type="GO" id="GO:0016651">
    <property type="term" value="F:oxidoreductase activity, acting on NAD(P)H"/>
    <property type="evidence" value="ECO:0007669"/>
    <property type="project" value="TreeGrafter"/>
</dbReference>
<feature type="domain" description="Reductase C-terminal" evidence="6">
    <location>
        <begin position="321"/>
        <end position="397"/>
    </location>
</feature>
<dbReference type="InterPro" id="IPR028202">
    <property type="entry name" value="Reductase_C"/>
</dbReference>